<dbReference type="PANTHER" id="PTHR46244:SF6">
    <property type="entry name" value="PHOSPHOENOLPYRUVATE-PROTEIN PHOSPHOTRANSFERASE"/>
    <property type="match status" value="1"/>
</dbReference>
<dbReference type="InterPro" id="IPR000032">
    <property type="entry name" value="HPr-like"/>
</dbReference>
<protein>
    <recommendedName>
        <fullName evidence="5">phosphoenolpyruvate--protein phosphotransferase</fullName>
        <ecNumber evidence="5">2.7.3.9</ecNumber>
    </recommendedName>
</protein>
<dbReference type="SUPFAM" id="SSF47831">
    <property type="entry name" value="Enzyme I of the PEP:sugar phosphotransferase system HPr-binding (sub)domain"/>
    <property type="match status" value="1"/>
</dbReference>
<dbReference type="Proteomes" id="UP000294480">
    <property type="component" value="Unassembled WGS sequence"/>
</dbReference>
<evidence type="ECO:0000256" key="6">
    <source>
        <dbReference type="ARBA" id="ARBA00022448"/>
    </source>
</evidence>
<dbReference type="Pfam" id="PF00358">
    <property type="entry name" value="PTS_EIIA_1"/>
    <property type="match status" value="1"/>
</dbReference>
<evidence type="ECO:0000256" key="13">
    <source>
        <dbReference type="ARBA" id="ARBA00022842"/>
    </source>
</evidence>
<evidence type="ECO:0000256" key="4">
    <source>
        <dbReference type="ARBA" id="ARBA00007837"/>
    </source>
</evidence>
<evidence type="ECO:0000256" key="7">
    <source>
        <dbReference type="ARBA" id="ARBA00022490"/>
    </source>
</evidence>
<comment type="cofactor">
    <cofactor evidence="2">
        <name>Mg(2+)</name>
        <dbReference type="ChEBI" id="CHEBI:18420"/>
    </cofactor>
</comment>
<evidence type="ECO:0000256" key="8">
    <source>
        <dbReference type="ARBA" id="ARBA00022597"/>
    </source>
</evidence>
<gene>
    <name evidence="16" type="ORF">DFR44_104130</name>
</gene>
<feature type="domain" description="HPr" evidence="15">
    <location>
        <begin position="166"/>
        <end position="255"/>
    </location>
</feature>
<dbReference type="EC" id="2.7.3.9" evidence="5"/>
<dbReference type="InterPro" id="IPR000121">
    <property type="entry name" value="PEP_util_C"/>
</dbReference>
<comment type="subcellular location">
    <subcellularLocation>
        <location evidence="3">Cytoplasm</location>
    </subcellularLocation>
</comment>
<dbReference type="Gene3D" id="2.70.70.10">
    <property type="entry name" value="Glucose Permease (Domain IIA)"/>
    <property type="match status" value="1"/>
</dbReference>
<dbReference type="GO" id="GO:0016301">
    <property type="term" value="F:kinase activity"/>
    <property type="evidence" value="ECO:0007669"/>
    <property type="project" value="UniProtKB-KW"/>
</dbReference>
<keyword evidence="17" id="KW-1185">Reference proteome</keyword>
<evidence type="ECO:0000256" key="5">
    <source>
        <dbReference type="ARBA" id="ARBA00012232"/>
    </source>
</evidence>
<dbReference type="Gene3D" id="3.50.30.10">
    <property type="entry name" value="Phosphohistidine domain"/>
    <property type="match status" value="1"/>
</dbReference>
<keyword evidence="7" id="KW-0963">Cytoplasm</keyword>
<dbReference type="InterPro" id="IPR015813">
    <property type="entry name" value="Pyrv/PenolPyrv_kinase-like_dom"/>
</dbReference>
<dbReference type="InterPro" id="IPR006318">
    <property type="entry name" value="PTS_EI-like"/>
</dbReference>
<dbReference type="InterPro" id="IPR036618">
    <property type="entry name" value="PtsI_HPr-bd_sf"/>
</dbReference>
<dbReference type="RefSeq" id="WP_133619271.1">
    <property type="nucleotide sequence ID" value="NZ_SNZE01000004.1"/>
</dbReference>
<dbReference type="InterPro" id="IPR001127">
    <property type="entry name" value="PTS_EIIA_1_perm"/>
</dbReference>
<dbReference type="InterPro" id="IPR035895">
    <property type="entry name" value="HPr-like_sf"/>
</dbReference>
<dbReference type="NCBIfam" id="TIGR01003">
    <property type="entry name" value="PTS_HPr_family"/>
    <property type="match status" value="1"/>
</dbReference>
<dbReference type="PROSITE" id="PS00369">
    <property type="entry name" value="PTS_HPR_HIS"/>
    <property type="match status" value="1"/>
</dbReference>
<dbReference type="Pfam" id="PF00381">
    <property type="entry name" value="PTS-HPr"/>
    <property type="match status" value="1"/>
</dbReference>
<dbReference type="InterPro" id="IPR008279">
    <property type="entry name" value="PEP-util_enz_mobile_dom"/>
</dbReference>
<dbReference type="PROSITE" id="PS00742">
    <property type="entry name" value="PEP_ENZYMES_2"/>
    <property type="match status" value="1"/>
</dbReference>
<evidence type="ECO:0000256" key="11">
    <source>
        <dbReference type="ARBA" id="ARBA00022723"/>
    </source>
</evidence>
<dbReference type="EMBL" id="SNZE01000004">
    <property type="protein sequence ID" value="TDR32411.1"/>
    <property type="molecule type" value="Genomic_DNA"/>
</dbReference>
<dbReference type="PRINTS" id="PR01736">
    <property type="entry name" value="PHPHTRNFRASE"/>
</dbReference>
<sequence>MKFNNVFAPLAGFVVPLSQVPDPVFSGLVMGDGVAIDPMSSTVVTPCDGVIIQLAKTGHAFTLKTTGGAEILVHAGIDTVQLKGVGFKTLVKQGDSVDLGQAIIEVDWDAVSQKAPSMLTMVVLTNGDEFDMVKADHSEAFVGETLLFTLTPKQAIDGISTTQGDVLQQRTSVLHSGGLHARPAALIQNVARQFNSTISIQFNHEQANAKSIVSLMGLGVQENDEVDVSAQGDDAVQALEAVVHALQTPVVAHHSVAEVETPTTIGAAALAEVEGGFSGIVASSGLTFGPALCVRETVPHFEELASSSDDEEKKKLFAALEQVKGKLQNNIHQNTGALRDILTAHLALLEDPALLSSSVQLMREGKSAAYAFYHSIETQIERLKSLNNELLFERITDLQDVRLQVLKALLGVEDAKVEVNQASIIIAHDLTPSQLTALPKEKIKGIVLAAGGKTSHVAILTRSLGIPMLVACGTKVNQVRDGQILIVDAKEGVCKTQPTAQELKQLQDIIAHDEQRRQAMMVHAHSHARTVDGREIEVAVNIAGVSDAQEGVRMGADGVGLTRTEFLFSERQSAPSIQEQVTSYQAIIDTLAHKPVIIRTLDVGGDKEVPYLQLPQEENPVLGLRGVRSALVRPELLDVQLSALLQVKPLSQLRILLPMITQVAEIKHIRARVDELATQLGISERPQLGIMIEVPAAAIMAESLAKYADFFSIGSNDLTQYTMAMDRCNPHLAAQLDALNPALLRLIDMTVKGAQAHQKWVGVCGAVASELEAVPILVGLGVNELSVSVPLVPEVKDLVRTLSFADCQRLAQDALRLESAEAVRGLMKQSFGKTS</sequence>
<dbReference type="SUPFAM" id="SSF51261">
    <property type="entry name" value="Duplicated hybrid motif"/>
    <property type="match status" value="1"/>
</dbReference>
<keyword evidence="6" id="KW-0813">Transport</keyword>
<dbReference type="SUPFAM" id="SSF52009">
    <property type="entry name" value="Phosphohistidine domain"/>
    <property type="match status" value="1"/>
</dbReference>
<name>A0A4R6YA63_9BURK</name>
<dbReference type="Gene3D" id="3.20.20.60">
    <property type="entry name" value="Phosphoenolpyruvate-binding domains"/>
    <property type="match status" value="1"/>
</dbReference>
<keyword evidence="9 16" id="KW-0808">Transferase</keyword>
<dbReference type="GO" id="GO:0005737">
    <property type="term" value="C:cytoplasm"/>
    <property type="evidence" value="ECO:0007669"/>
    <property type="project" value="UniProtKB-SubCell"/>
</dbReference>
<proteinExistence type="inferred from homology"/>
<accession>A0A4R6YA63</accession>
<keyword evidence="16" id="KW-0670">Pyruvate</keyword>
<dbReference type="OrthoDB" id="9765468at2"/>
<dbReference type="InterPro" id="IPR001020">
    <property type="entry name" value="PTS_HPr_His_P_site"/>
</dbReference>
<evidence type="ECO:0000259" key="15">
    <source>
        <dbReference type="PROSITE" id="PS51350"/>
    </source>
</evidence>
<dbReference type="InterPro" id="IPR036637">
    <property type="entry name" value="Phosphohistidine_dom_sf"/>
</dbReference>
<evidence type="ECO:0000256" key="10">
    <source>
        <dbReference type="ARBA" id="ARBA00022683"/>
    </source>
</evidence>
<dbReference type="GO" id="GO:0046872">
    <property type="term" value="F:metal ion binding"/>
    <property type="evidence" value="ECO:0007669"/>
    <property type="project" value="UniProtKB-KW"/>
</dbReference>
<evidence type="ECO:0000259" key="14">
    <source>
        <dbReference type="PROSITE" id="PS51093"/>
    </source>
</evidence>
<dbReference type="InterPro" id="IPR040442">
    <property type="entry name" value="Pyrv_kinase-like_dom_sf"/>
</dbReference>
<dbReference type="Pfam" id="PF02896">
    <property type="entry name" value="PEP-utilizers_C"/>
    <property type="match status" value="1"/>
</dbReference>
<evidence type="ECO:0000313" key="17">
    <source>
        <dbReference type="Proteomes" id="UP000294480"/>
    </source>
</evidence>
<organism evidence="16 17">
    <name type="scientific">Hydromonas duriensis</name>
    <dbReference type="NCBI Taxonomy" id="1527608"/>
    <lineage>
        <taxon>Bacteria</taxon>
        <taxon>Pseudomonadati</taxon>
        <taxon>Pseudomonadota</taxon>
        <taxon>Betaproteobacteria</taxon>
        <taxon>Burkholderiales</taxon>
        <taxon>Burkholderiaceae</taxon>
        <taxon>Hydromonas</taxon>
    </lineage>
</organism>
<dbReference type="Gene3D" id="1.10.274.10">
    <property type="entry name" value="PtsI, HPr-binding domain"/>
    <property type="match status" value="1"/>
</dbReference>
<keyword evidence="11" id="KW-0479">Metal-binding</keyword>
<reference evidence="16 17" key="1">
    <citation type="submission" date="2019-03" db="EMBL/GenBank/DDBJ databases">
        <title>Genomic Encyclopedia of Type Strains, Phase IV (KMG-IV): sequencing the most valuable type-strain genomes for metagenomic binning, comparative biology and taxonomic classification.</title>
        <authorList>
            <person name="Goeker M."/>
        </authorList>
    </citation>
    <scope>NUCLEOTIDE SEQUENCE [LARGE SCALE GENOMIC DNA]</scope>
    <source>
        <strain evidence="16 17">DSM 102852</strain>
    </source>
</reference>
<dbReference type="PANTHER" id="PTHR46244">
    <property type="entry name" value="PHOSPHOENOLPYRUVATE-PROTEIN PHOSPHOTRANSFERASE"/>
    <property type="match status" value="1"/>
</dbReference>
<comment type="caution">
    <text evidence="16">The sequence shown here is derived from an EMBL/GenBank/DDBJ whole genome shotgun (WGS) entry which is preliminary data.</text>
</comment>
<dbReference type="Gene3D" id="3.30.1340.10">
    <property type="entry name" value="HPr-like"/>
    <property type="match status" value="1"/>
</dbReference>
<evidence type="ECO:0000313" key="16">
    <source>
        <dbReference type="EMBL" id="TDR32411.1"/>
    </source>
</evidence>
<dbReference type="Pfam" id="PF05524">
    <property type="entry name" value="PEP-utilisers_N"/>
    <property type="match status" value="1"/>
</dbReference>
<comment type="catalytic activity">
    <reaction evidence="1">
        <text>L-histidyl-[protein] + phosphoenolpyruvate = N(pros)-phospho-L-histidyl-[protein] + pyruvate</text>
        <dbReference type="Rhea" id="RHEA:23880"/>
        <dbReference type="Rhea" id="RHEA-COMP:9745"/>
        <dbReference type="Rhea" id="RHEA-COMP:9746"/>
        <dbReference type="ChEBI" id="CHEBI:15361"/>
        <dbReference type="ChEBI" id="CHEBI:29979"/>
        <dbReference type="ChEBI" id="CHEBI:58702"/>
        <dbReference type="ChEBI" id="CHEBI:64837"/>
        <dbReference type="EC" id="2.7.3.9"/>
    </reaction>
</comment>
<comment type="similarity">
    <text evidence="4">Belongs to the PEP-utilizing enzyme family.</text>
</comment>
<dbReference type="CDD" id="cd00367">
    <property type="entry name" value="PTS-HPr_like"/>
    <property type="match status" value="1"/>
</dbReference>
<feature type="domain" description="PTS EIIA type-1" evidence="14">
    <location>
        <begin position="22"/>
        <end position="126"/>
    </location>
</feature>
<dbReference type="FunFam" id="2.70.70.10:FF:000001">
    <property type="entry name" value="PTS system glucose-specific IIA component"/>
    <property type="match status" value="1"/>
</dbReference>
<evidence type="ECO:0000256" key="1">
    <source>
        <dbReference type="ARBA" id="ARBA00000683"/>
    </source>
</evidence>
<evidence type="ECO:0000256" key="2">
    <source>
        <dbReference type="ARBA" id="ARBA00001946"/>
    </source>
</evidence>
<dbReference type="NCBIfam" id="TIGR00830">
    <property type="entry name" value="PTBA"/>
    <property type="match status" value="1"/>
</dbReference>
<dbReference type="SUPFAM" id="SSF55594">
    <property type="entry name" value="HPr-like"/>
    <property type="match status" value="1"/>
</dbReference>
<dbReference type="GO" id="GO:0009401">
    <property type="term" value="P:phosphoenolpyruvate-dependent sugar phosphotransferase system"/>
    <property type="evidence" value="ECO:0007669"/>
    <property type="project" value="UniProtKB-KW"/>
</dbReference>
<dbReference type="PROSITE" id="PS51350">
    <property type="entry name" value="PTS_HPR_DOM"/>
    <property type="match status" value="1"/>
</dbReference>
<dbReference type="AlphaFoldDB" id="A0A4R6YA63"/>
<evidence type="ECO:0000256" key="9">
    <source>
        <dbReference type="ARBA" id="ARBA00022679"/>
    </source>
</evidence>
<dbReference type="Pfam" id="PF00391">
    <property type="entry name" value="PEP-utilizers"/>
    <property type="match status" value="1"/>
</dbReference>
<dbReference type="NCBIfam" id="TIGR01417">
    <property type="entry name" value="PTS_I_fam"/>
    <property type="match status" value="1"/>
</dbReference>
<dbReference type="SUPFAM" id="SSF51621">
    <property type="entry name" value="Phosphoenolpyruvate/pyruvate domain"/>
    <property type="match status" value="1"/>
</dbReference>
<dbReference type="InterPro" id="IPR023151">
    <property type="entry name" value="PEP_util_CS"/>
</dbReference>
<dbReference type="GO" id="GO:0008965">
    <property type="term" value="F:phosphoenolpyruvate-protein phosphotransferase activity"/>
    <property type="evidence" value="ECO:0007669"/>
    <property type="project" value="UniProtKB-EC"/>
</dbReference>
<keyword evidence="13" id="KW-0460">Magnesium</keyword>
<evidence type="ECO:0000256" key="3">
    <source>
        <dbReference type="ARBA" id="ARBA00004496"/>
    </source>
</evidence>
<keyword evidence="12" id="KW-0418">Kinase</keyword>
<dbReference type="InterPro" id="IPR050499">
    <property type="entry name" value="PEP-utilizing_PTS_enzyme"/>
</dbReference>
<dbReference type="InterPro" id="IPR011055">
    <property type="entry name" value="Dup_hybrid_motif"/>
</dbReference>
<dbReference type="PRINTS" id="PR00107">
    <property type="entry name" value="PHOSPHOCPHPR"/>
</dbReference>
<evidence type="ECO:0000256" key="12">
    <source>
        <dbReference type="ARBA" id="ARBA00022777"/>
    </source>
</evidence>
<dbReference type="PROSITE" id="PS51093">
    <property type="entry name" value="PTS_EIIA_TYPE_1"/>
    <property type="match status" value="1"/>
</dbReference>
<dbReference type="InterPro" id="IPR008731">
    <property type="entry name" value="PTS_EIN"/>
</dbReference>
<keyword evidence="10" id="KW-0598">Phosphotransferase system</keyword>
<keyword evidence="8" id="KW-0762">Sugar transport</keyword>